<dbReference type="CDD" id="cd00130">
    <property type="entry name" value="PAS"/>
    <property type="match status" value="1"/>
</dbReference>
<organism evidence="18 19">
    <name type="scientific">Desulfomicrobium baculatum (strain DSM 4028 / VKM B-1378 / X)</name>
    <name type="common">Desulfovibrio baculatus</name>
    <dbReference type="NCBI Taxonomy" id="525897"/>
    <lineage>
        <taxon>Bacteria</taxon>
        <taxon>Pseudomonadati</taxon>
        <taxon>Thermodesulfobacteriota</taxon>
        <taxon>Desulfovibrionia</taxon>
        <taxon>Desulfovibrionales</taxon>
        <taxon>Desulfomicrobiaceae</taxon>
        <taxon>Desulfomicrobium</taxon>
    </lineage>
</organism>
<reference evidence="18 19" key="1">
    <citation type="journal article" date="2009" name="Stand. Genomic Sci.">
        <title>Complete genome sequence of Desulfomicrobium baculatum type strain (X).</title>
        <authorList>
            <person name="Copeland A."/>
            <person name="Spring S."/>
            <person name="Goker M."/>
            <person name="Schneider S."/>
            <person name="Lapidus A."/>
            <person name="Del Rio T.G."/>
            <person name="Tice H."/>
            <person name="Cheng J.F."/>
            <person name="Chen F."/>
            <person name="Nolan M."/>
            <person name="Bruce D."/>
            <person name="Goodwin L."/>
            <person name="Pitluck S."/>
            <person name="Ivanova N."/>
            <person name="Mavrommatis K."/>
            <person name="Ovchinnikova G."/>
            <person name="Pati A."/>
            <person name="Chen A."/>
            <person name="Palaniappan K."/>
            <person name="Land M."/>
            <person name="Hauser L."/>
            <person name="Chang Y.J."/>
            <person name="Jeffries C.C."/>
            <person name="Meincke L."/>
            <person name="Sims D."/>
            <person name="Brettin T."/>
            <person name="Detter J.C."/>
            <person name="Han C."/>
            <person name="Chain P."/>
            <person name="Bristow J."/>
            <person name="Eisen J.A."/>
            <person name="Markowitz V."/>
            <person name="Hugenholtz P."/>
            <person name="Kyrpides N.C."/>
            <person name="Klenk H.P."/>
            <person name="Lucas S."/>
        </authorList>
    </citation>
    <scope>NUCLEOTIDE SEQUENCE [LARGE SCALE GENOMIC DNA]</scope>
    <source>
        <strain evidence="19">DSM 4028 / VKM B-1378 / X</strain>
    </source>
</reference>
<dbReference type="SUPFAM" id="SSF47384">
    <property type="entry name" value="Homodimeric domain of signal transducing histidine kinase"/>
    <property type="match status" value="1"/>
</dbReference>
<dbReference type="Pfam" id="PF13426">
    <property type="entry name" value="PAS_9"/>
    <property type="match status" value="1"/>
</dbReference>
<keyword evidence="4" id="KW-1003">Cell membrane</keyword>
<dbReference type="Pfam" id="PF02518">
    <property type="entry name" value="HATPase_c"/>
    <property type="match status" value="1"/>
</dbReference>
<feature type="domain" description="PAS" evidence="16">
    <location>
        <begin position="242"/>
        <end position="286"/>
    </location>
</feature>
<keyword evidence="13 14" id="KW-0472">Membrane</keyword>
<evidence type="ECO:0000256" key="4">
    <source>
        <dbReference type="ARBA" id="ARBA00022475"/>
    </source>
</evidence>
<dbReference type="SMART" id="SM00388">
    <property type="entry name" value="HisKA"/>
    <property type="match status" value="1"/>
</dbReference>
<feature type="domain" description="PAC" evidence="17">
    <location>
        <begin position="311"/>
        <end position="363"/>
    </location>
</feature>
<dbReference type="InterPro" id="IPR036890">
    <property type="entry name" value="HATPase_C_sf"/>
</dbReference>
<dbReference type="PRINTS" id="PR00344">
    <property type="entry name" value="BCTRLSENSOR"/>
</dbReference>
<evidence type="ECO:0000313" key="19">
    <source>
        <dbReference type="Proteomes" id="UP000002216"/>
    </source>
</evidence>
<keyword evidence="12" id="KW-0902">Two-component regulatory system</keyword>
<evidence type="ECO:0000256" key="14">
    <source>
        <dbReference type="SAM" id="Phobius"/>
    </source>
</evidence>
<feature type="domain" description="Histidine kinase" evidence="15">
    <location>
        <begin position="376"/>
        <end position="583"/>
    </location>
</feature>
<proteinExistence type="predicted"/>
<dbReference type="KEGG" id="dba:Dbac_2943"/>
<dbReference type="InterPro" id="IPR000014">
    <property type="entry name" value="PAS"/>
</dbReference>
<dbReference type="InterPro" id="IPR033463">
    <property type="entry name" value="sCache_3"/>
</dbReference>
<keyword evidence="7 14" id="KW-0812">Transmembrane</keyword>
<dbReference type="Pfam" id="PF17203">
    <property type="entry name" value="sCache_3_2"/>
    <property type="match status" value="1"/>
</dbReference>
<evidence type="ECO:0000259" key="15">
    <source>
        <dbReference type="PROSITE" id="PS50109"/>
    </source>
</evidence>
<evidence type="ECO:0000256" key="11">
    <source>
        <dbReference type="ARBA" id="ARBA00022989"/>
    </source>
</evidence>
<feature type="transmembrane region" description="Helical" evidence="14">
    <location>
        <begin position="209"/>
        <end position="229"/>
    </location>
</feature>
<evidence type="ECO:0000256" key="5">
    <source>
        <dbReference type="ARBA" id="ARBA00022553"/>
    </source>
</evidence>
<dbReference type="InterPro" id="IPR029151">
    <property type="entry name" value="Sensor-like_sf"/>
</dbReference>
<keyword evidence="11 14" id="KW-1133">Transmembrane helix</keyword>
<keyword evidence="19" id="KW-1185">Reference proteome</keyword>
<dbReference type="Gene3D" id="3.30.565.10">
    <property type="entry name" value="Histidine kinase-like ATPase, C-terminal domain"/>
    <property type="match status" value="1"/>
</dbReference>
<dbReference type="PANTHER" id="PTHR43065:SF10">
    <property type="entry name" value="PEROXIDE STRESS-ACTIVATED HISTIDINE KINASE MAK3"/>
    <property type="match status" value="1"/>
</dbReference>
<dbReference type="SUPFAM" id="SSF103190">
    <property type="entry name" value="Sensory domain-like"/>
    <property type="match status" value="1"/>
</dbReference>
<dbReference type="OrthoDB" id="9773941at2"/>
<dbReference type="STRING" id="525897.Dbac_2943"/>
<dbReference type="PANTHER" id="PTHR43065">
    <property type="entry name" value="SENSOR HISTIDINE KINASE"/>
    <property type="match status" value="1"/>
</dbReference>
<dbReference type="eggNOG" id="COG3852">
    <property type="taxonomic scope" value="Bacteria"/>
</dbReference>
<dbReference type="PROSITE" id="PS50109">
    <property type="entry name" value="HIS_KIN"/>
    <property type="match status" value="1"/>
</dbReference>
<keyword evidence="10" id="KW-0067">ATP-binding</keyword>
<dbReference type="InterPro" id="IPR036097">
    <property type="entry name" value="HisK_dim/P_sf"/>
</dbReference>
<keyword evidence="9 18" id="KW-0418">Kinase</keyword>
<dbReference type="InterPro" id="IPR000700">
    <property type="entry name" value="PAS-assoc_C"/>
</dbReference>
<evidence type="ECO:0000256" key="12">
    <source>
        <dbReference type="ARBA" id="ARBA00023012"/>
    </source>
</evidence>
<keyword evidence="6" id="KW-0808">Transferase</keyword>
<keyword evidence="5" id="KW-0597">Phosphoprotein</keyword>
<dbReference type="SUPFAM" id="SSF55785">
    <property type="entry name" value="PYP-like sensor domain (PAS domain)"/>
    <property type="match status" value="1"/>
</dbReference>
<dbReference type="InterPro" id="IPR003661">
    <property type="entry name" value="HisK_dim/P_dom"/>
</dbReference>
<protein>
    <recommendedName>
        <fullName evidence="3">histidine kinase</fullName>
        <ecNumber evidence="3">2.7.13.3</ecNumber>
    </recommendedName>
</protein>
<dbReference type="Gene3D" id="1.10.287.130">
    <property type="match status" value="1"/>
</dbReference>
<dbReference type="AlphaFoldDB" id="C7LV14"/>
<dbReference type="InterPro" id="IPR004358">
    <property type="entry name" value="Sig_transdc_His_kin-like_C"/>
</dbReference>
<evidence type="ECO:0000256" key="8">
    <source>
        <dbReference type="ARBA" id="ARBA00022741"/>
    </source>
</evidence>
<dbReference type="RefSeq" id="WP_015775107.1">
    <property type="nucleotide sequence ID" value="NC_013173.1"/>
</dbReference>
<dbReference type="GO" id="GO:0000155">
    <property type="term" value="F:phosphorelay sensor kinase activity"/>
    <property type="evidence" value="ECO:0007669"/>
    <property type="project" value="InterPro"/>
</dbReference>
<dbReference type="GO" id="GO:0005886">
    <property type="term" value="C:plasma membrane"/>
    <property type="evidence" value="ECO:0007669"/>
    <property type="project" value="UniProtKB-SubCell"/>
</dbReference>
<dbReference type="InterPro" id="IPR005467">
    <property type="entry name" value="His_kinase_dom"/>
</dbReference>
<comment type="catalytic activity">
    <reaction evidence="1">
        <text>ATP + protein L-histidine = ADP + protein N-phospho-L-histidine.</text>
        <dbReference type="EC" id="2.7.13.3"/>
    </reaction>
</comment>
<dbReference type="PROSITE" id="PS50113">
    <property type="entry name" value="PAC"/>
    <property type="match status" value="1"/>
</dbReference>
<dbReference type="SMART" id="SM00387">
    <property type="entry name" value="HATPase_c"/>
    <property type="match status" value="1"/>
</dbReference>
<dbReference type="SUPFAM" id="SSF55874">
    <property type="entry name" value="ATPase domain of HSP90 chaperone/DNA topoisomerase II/histidine kinase"/>
    <property type="match status" value="1"/>
</dbReference>
<dbReference type="PROSITE" id="PS50112">
    <property type="entry name" value="PAS"/>
    <property type="match status" value="1"/>
</dbReference>
<accession>C7LV14</accession>
<evidence type="ECO:0000256" key="2">
    <source>
        <dbReference type="ARBA" id="ARBA00004651"/>
    </source>
</evidence>
<dbReference type="InterPro" id="IPR003594">
    <property type="entry name" value="HATPase_dom"/>
</dbReference>
<dbReference type="HOGENOM" id="CLU_000445_89_29_7"/>
<evidence type="ECO:0000259" key="17">
    <source>
        <dbReference type="PROSITE" id="PS50113"/>
    </source>
</evidence>
<evidence type="ECO:0000256" key="7">
    <source>
        <dbReference type="ARBA" id="ARBA00022692"/>
    </source>
</evidence>
<evidence type="ECO:0000256" key="13">
    <source>
        <dbReference type="ARBA" id="ARBA00023136"/>
    </source>
</evidence>
<name>C7LV14_DESBD</name>
<evidence type="ECO:0000256" key="9">
    <source>
        <dbReference type="ARBA" id="ARBA00022777"/>
    </source>
</evidence>
<sequence>MNMYADRMKRTRVNPWLVAGMTVILGLAVSFFAVRNVQREREHMVRGYLEHAESLFWALEAGTRIGMGMHGSAGYFQSLVEETAKQHGIVYLAVTDAKGLVLAHSDAARIGSVLHPPEAMSARTLSEERQGHFQEVEGGRVFEVYKKFAPLPGVHHSMWCPPRNGGMGAMGMMRPPAQGEGDHDPSVIFVGLDVRPLEEAVAGELRTNVVITVLVLFMGLGGFASLFWAQHYRLSRRQLRDTQAFASEVVRCLPLGLLSTDPDGRVVLSNGGASALFGLDRDAMSGMLLDGLGGLDWGGIMAELADKGTVPEREVTLVAGPGKRVPVNLGASRIVTSDDDFVGYLFLLRDLGEIRRLQEQVRRNERLTALGNLAAGVAHEIRNPLSSIKGFATYLAGKVQGQDQDAARAMIQETDRLNRVVSELLEFARPGEMKLRDEDLAQVVERALRLVRADVTAKNVAVHFEQAGTLPRVPLDPERFTQALLNLFLNAVQAMDQGGTLRITAAQEPDAGGVALRIADTGHGMAAELVPDIFNPYFTTKSSGTGLGLAIVHRIIEAHGGEIKVESVVGQGTVFTLMLPTTGRRS</sequence>
<evidence type="ECO:0000256" key="1">
    <source>
        <dbReference type="ARBA" id="ARBA00000085"/>
    </source>
</evidence>
<dbReference type="EMBL" id="CP001629">
    <property type="protein sequence ID" value="ACU91018.1"/>
    <property type="molecule type" value="Genomic_DNA"/>
</dbReference>
<dbReference type="Proteomes" id="UP000002216">
    <property type="component" value="Chromosome"/>
</dbReference>
<evidence type="ECO:0000256" key="6">
    <source>
        <dbReference type="ARBA" id="ARBA00022679"/>
    </source>
</evidence>
<gene>
    <name evidence="18" type="ordered locus">Dbac_2943</name>
</gene>
<comment type="subcellular location">
    <subcellularLocation>
        <location evidence="2">Cell membrane</location>
        <topology evidence="2">Multi-pass membrane protein</topology>
    </subcellularLocation>
</comment>
<dbReference type="InterPro" id="IPR035965">
    <property type="entry name" value="PAS-like_dom_sf"/>
</dbReference>
<dbReference type="Gene3D" id="3.30.450.20">
    <property type="entry name" value="PAS domain"/>
    <property type="match status" value="2"/>
</dbReference>
<keyword evidence="8" id="KW-0547">Nucleotide-binding</keyword>
<dbReference type="GO" id="GO:0005524">
    <property type="term" value="F:ATP binding"/>
    <property type="evidence" value="ECO:0007669"/>
    <property type="project" value="UniProtKB-KW"/>
</dbReference>
<evidence type="ECO:0000259" key="16">
    <source>
        <dbReference type="PROSITE" id="PS50112"/>
    </source>
</evidence>
<evidence type="ECO:0000313" key="18">
    <source>
        <dbReference type="EMBL" id="ACU91018.1"/>
    </source>
</evidence>
<dbReference type="CDD" id="cd00082">
    <property type="entry name" value="HisKA"/>
    <property type="match status" value="1"/>
</dbReference>
<dbReference type="EC" id="2.7.13.3" evidence="3"/>
<evidence type="ECO:0000256" key="3">
    <source>
        <dbReference type="ARBA" id="ARBA00012438"/>
    </source>
</evidence>
<evidence type="ECO:0000256" key="10">
    <source>
        <dbReference type="ARBA" id="ARBA00022840"/>
    </source>
</evidence>
<dbReference type="Pfam" id="PF00512">
    <property type="entry name" value="HisKA"/>
    <property type="match status" value="1"/>
</dbReference>